<comment type="caution">
    <text evidence="2">The sequence shown here is derived from an EMBL/GenBank/DDBJ whole genome shotgun (WGS) entry which is preliminary data.</text>
</comment>
<protein>
    <submittedName>
        <fullName evidence="2">Uncharacterized protein</fullName>
    </submittedName>
</protein>
<reference evidence="2" key="1">
    <citation type="journal article" date="2022" name="bioRxiv">
        <title>Sequencing and chromosome-scale assembly of the giantPleurodeles waltlgenome.</title>
        <authorList>
            <person name="Brown T."/>
            <person name="Elewa A."/>
            <person name="Iarovenko S."/>
            <person name="Subramanian E."/>
            <person name="Araus A.J."/>
            <person name="Petzold A."/>
            <person name="Susuki M."/>
            <person name="Suzuki K.-i.T."/>
            <person name="Hayashi T."/>
            <person name="Toyoda A."/>
            <person name="Oliveira C."/>
            <person name="Osipova E."/>
            <person name="Leigh N.D."/>
            <person name="Simon A."/>
            <person name="Yun M.H."/>
        </authorList>
    </citation>
    <scope>NUCLEOTIDE SEQUENCE</scope>
    <source>
        <strain evidence="2">20211129_DDA</strain>
        <tissue evidence="2">Liver</tissue>
    </source>
</reference>
<feature type="compositionally biased region" description="Basic and acidic residues" evidence="1">
    <location>
        <begin position="386"/>
        <end position="405"/>
    </location>
</feature>
<dbReference type="AlphaFoldDB" id="A0AAV7P549"/>
<keyword evidence="3" id="KW-1185">Reference proteome</keyword>
<gene>
    <name evidence="2" type="ORF">NDU88_000909</name>
</gene>
<accession>A0AAV7P549</accession>
<sequence>MAVPWHLRDWCRQDSAPNDSLTAPTLSASTKVAALVPLGWPPGLPAPGYSETSAAGAPARRPAPLGVPAGPAQLPGGVDTGNRFPSLGGGPGPRQVYTHLCRQVIHKWVTGAASHRAQGVWVSLDSGEGALRGATGRRECGCRWTPERVHSEEPPGAGSVGVAKLRRGCTQRSHRAQGVWVSLDSGEGALRGATGRRECGCRWTPERVHSEEPPGAGSVGVAKLRRGCTQRSHRAQGVWVSLDSGEGALRGATGRRECGCRWTPERVHSEEPPGAGSVGVAKLRRGCTQRSHRAQGVWVSLDSGEGALRGATGRRECGCRWTPERVHSEEPPGAGSVGVAGLRRGCTQRSHRAQGVWVSLDSGEGALEEPPGAGSVGVAGLRGATRRSECGSHGTPERVHQEERPGASPGEPRGGARLQQVTQVLLKEVACGFTGT</sequence>
<evidence type="ECO:0000256" key="1">
    <source>
        <dbReference type="SAM" id="MobiDB-lite"/>
    </source>
</evidence>
<dbReference type="Proteomes" id="UP001066276">
    <property type="component" value="Chromosome 7"/>
</dbReference>
<name>A0AAV7P549_PLEWA</name>
<dbReference type="EMBL" id="JANPWB010000011">
    <property type="protein sequence ID" value="KAJ1122422.1"/>
    <property type="molecule type" value="Genomic_DNA"/>
</dbReference>
<proteinExistence type="predicted"/>
<organism evidence="2 3">
    <name type="scientific">Pleurodeles waltl</name>
    <name type="common">Iberian ribbed newt</name>
    <dbReference type="NCBI Taxonomy" id="8319"/>
    <lineage>
        <taxon>Eukaryota</taxon>
        <taxon>Metazoa</taxon>
        <taxon>Chordata</taxon>
        <taxon>Craniata</taxon>
        <taxon>Vertebrata</taxon>
        <taxon>Euteleostomi</taxon>
        <taxon>Amphibia</taxon>
        <taxon>Batrachia</taxon>
        <taxon>Caudata</taxon>
        <taxon>Salamandroidea</taxon>
        <taxon>Salamandridae</taxon>
        <taxon>Pleurodelinae</taxon>
        <taxon>Pleurodeles</taxon>
    </lineage>
</organism>
<evidence type="ECO:0000313" key="3">
    <source>
        <dbReference type="Proteomes" id="UP001066276"/>
    </source>
</evidence>
<evidence type="ECO:0000313" key="2">
    <source>
        <dbReference type="EMBL" id="KAJ1122422.1"/>
    </source>
</evidence>
<feature type="region of interest" description="Disordered" evidence="1">
    <location>
        <begin position="386"/>
        <end position="416"/>
    </location>
</feature>